<proteinExistence type="predicted"/>
<dbReference type="EMBL" id="UFQT01000007">
    <property type="protein sequence ID" value="SSX17511.1"/>
    <property type="molecule type" value="Genomic_DNA"/>
</dbReference>
<feature type="compositionally biased region" description="Low complexity" evidence="2">
    <location>
        <begin position="32"/>
        <end position="46"/>
    </location>
</feature>
<evidence type="ECO:0000313" key="3">
    <source>
        <dbReference type="EMBL" id="SSW97125.1"/>
    </source>
</evidence>
<dbReference type="GO" id="GO:0005680">
    <property type="term" value="C:anaphase-promoting complex"/>
    <property type="evidence" value="ECO:0007669"/>
    <property type="project" value="InterPro"/>
</dbReference>
<accession>A0A336K145</accession>
<sequence length="70" mass="7974">MRKRDIQSFTLKLNDLKEYEQVKAQNAKTAEKTSGNSGNNANSTKSPIFLFTALPKTKQEIRERIGMPME</sequence>
<dbReference type="Pfam" id="PF10471">
    <property type="entry name" value="ANAPC_CDC26"/>
    <property type="match status" value="1"/>
</dbReference>
<gene>
    <name evidence="3" type="primary">CSON014442</name>
</gene>
<protein>
    <submittedName>
        <fullName evidence="3">CSON014442 protein</fullName>
    </submittedName>
</protein>
<dbReference type="InterPro" id="IPR018860">
    <property type="entry name" value="APC_suCDC26"/>
</dbReference>
<organism evidence="3">
    <name type="scientific">Culicoides sonorensis</name>
    <name type="common">Biting midge</name>
    <dbReference type="NCBI Taxonomy" id="179676"/>
    <lineage>
        <taxon>Eukaryota</taxon>
        <taxon>Metazoa</taxon>
        <taxon>Ecdysozoa</taxon>
        <taxon>Arthropoda</taxon>
        <taxon>Hexapoda</taxon>
        <taxon>Insecta</taxon>
        <taxon>Pterygota</taxon>
        <taxon>Neoptera</taxon>
        <taxon>Endopterygota</taxon>
        <taxon>Diptera</taxon>
        <taxon>Nematocera</taxon>
        <taxon>Chironomoidea</taxon>
        <taxon>Ceratopogonidae</taxon>
        <taxon>Ceratopogoninae</taxon>
        <taxon>Culicoides</taxon>
        <taxon>Monoculicoides</taxon>
    </lineage>
</organism>
<dbReference type="GO" id="GO:0031145">
    <property type="term" value="P:anaphase-promoting complex-dependent catabolic process"/>
    <property type="evidence" value="ECO:0007669"/>
    <property type="project" value="InterPro"/>
</dbReference>
<evidence type="ECO:0000256" key="2">
    <source>
        <dbReference type="SAM" id="MobiDB-lite"/>
    </source>
</evidence>
<evidence type="ECO:0000313" key="4">
    <source>
        <dbReference type="EMBL" id="SSX17511.1"/>
    </source>
</evidence>
<dbReference type="VEuPathDB" id="VectorBase:CSON014442"/>
<dbReference type="EMBL" id="UFQS01000007">
    <property type="protein sequence ID" value="SSW97125.1"/>
    <property type="molecule type" value="Genomic_DNA"/>
</dbReference>
<evidence type="ECO:0000256" key="1">
    <source>
        <dbReference type="ARBA" id="ARBA00022786"/>
    </source>
</evidence>
<reference evidence="3" key="1">
    <citation type="submission" date="2018-04" db="EMBL/GenBank/DDBJ databases">
        <authorList>
            <person name="Go L.Y."/>
            <person name="Mitchell J.A."/>
        </authorList>
    </citation>
    <scope>NUCLEOTIDE SEQUENCE</scope>
    <source>
        <tissue evidence="3">Whole organism</tissue>
    </source>
</reference>
<reference evidence="4" key="2">
    <citation type="submission" date="2018-07" db="EMBL/GenBank/DDBJ databases">
        <authorList>
            <person name="Quirk P.G."/>
            <person name="Krulwich T.A."/>
        </authorList>
    </citation>
    <scope>NUCLEOTIDE SEQUENCE</scope>
</reference>
<keyword evidence="1" id="KW-0833">Ubl conjugation pathway</keyword>
<dbReference type="AlphaFoldDB" id="A0A336K145"/>
<feature type="region of interest" description="Disordered" evidence="2">
    <location>
        <begin position="24"/>
        <end position="48"/>
    </location>
</feature>
<dbReference type="OMA" id="ERIGMPM"/>
<name>A0A336K145_CULSO</name>